<gene>
    <name evidence="2" type="ORF">QE152_g9338</name>
</gene>
<feature type="compositionally biased region" description="Acidic residues" evidence="1">
    <location>
        <begin position="34"/>
        <end position="50"/>
    </location>
</feature>
<dbReference type="Proteomes" id="UP001458880">
    <property type="component" value="Unassembled WGS sequence"/>
</dbReference>
<comment type="caution">
    <text evidence="2">The sequence shown here is derived from an EMBL/GenBank/DDBJ whole genome shotgun (WGS) entry which is preliminary data.</text>
</comment>
<keyword evidence="3" id="KW-1185">Reference proteome</keyword>
<evidence type="ECO:0000313" key="3">
    <source>
        <dbReference type="Proteomes" id="UP001458880"/>
    </source>
</evidence>
<protein>
    <submittedName>
        <fullName evidence="2">Uncharacterized protein</fullName>
    </submittedName>
</protein>
<organism evidence="2 3">
    <name type="scientific">Popillia japonica</name>
    <name type="common">Japanese beetle</name>
    <dbReference type="NCBI Taxonomy" id="7064"/>
    <lineage>
        <taxon>Eukaryota</taxon>
        <taxon>Metazoa</taxon>
        <taxon>Ecdysozoa</taxon>
        <taxon>Arthropoda</taxon>
        <taxon>Hexapoda</taxon>
        <taxon>Insecta</taxon>
        <taxon>Pterygota</taxon>
        <taxon>Neoptera</taxon>
        <taxon>Endopterygota</taxon>
        <taxon>Coleoptera</taxon>
        <taxon>Polyphaga</taxon>
        <taxon>Scarabaeiformia</taxon>
        <taxon>Scarabaeidae</taxon>
        <taxon>Rutelinae</taxon>
        <taxon>Popillia</taxon>
    </lineage>
</organism>
<reference evidence="2 3" key="1">
    <citation type="journal article" date="2024" name="BMC Genomics">
        <title>De novo assembly and annotation of Popillia japonica's genome with initial clues to its potential as an invasive pest.</title>
        <authorList>
            <person name="Cucini C."/>
            <person name="Boschi S."/>
            <person name="Funari R."/>
            <person name="Cardaioli E."/>
            <person name="Iannotti N."/>
            <person name="Marturano G."/>
            <person name="Paoli F."/>
            <person name="Bruttini M."/>
            <person name="Carapelli A."/>
            <person name="Frati F."/>
            <person name="Nardi F."/>
        </authorList>
    </citation>
    <scope>NUCLEOTIDE SEQUENCE [LARGE SCALE GENOMIC DNA]</scope>
    <source>
        <strain evidence="2">DMR45628</strain>
    </source>
</reference>
<proteinExistence type="predicted"/>
<sequence>MFEGKSRRFWGDYGSISISVNVTDNVLANNREENMEDEEEPEMDNTDTEFEPPTILETMQAVETLRRFANSGIRILMI</sequence>
<evidence type="ECO:0000313" key="2">
    <source>
        <dbReference type="EMBL" id="KAK9739076.1"/>
    </source>
</evidence>
<name>A0AAW1LY21_POPJA</name>
<dbReference type="AlphaFoldDB" id="A0AAW1LY21"/>
<accession>A0AAW1LY21</accession>
<evidence type="ECO:0000256" key="1">
    <source>
        <dbReference type="SAM" id="MobiDB-lite"/>
    </source>
</evidence>
<dbReference type="EMBL" id="JASPKY010000079">
    <property type="protein sequence ID" value="KAK9739076.1"/>
    <property type="molecule type" value="Genomic_DNA"/>
</dbReference>
<feature type="region of interest" description="Disordered" evidence="1">
    <location>
        <begin position="33"/>
        <end position="52"/>
    </location>
</feature>